<dbReference type="Proteomes" id="UP001265259">
    <property type="component" value="Unassembled WGS sequence"/>
</dbReference>
<proteinExistence type="predicted"/>
<sequence length="73" mass="8396">MSIVNMIVRTLIRQGVNQGVRHGIRKMGKGSERPNADMTPEERAQAQRRKQQQKSVGKGAQQAMRVFRRFGRF</sequence>
<accession>A0ABU3DIW3</accession>
<feature type="compositionally biased region" description="Basic and acidic residues" evidence="1">
    <location>
        <begin position="29"/>
        <end position="45"/>
    </location>
</feature>
<evidence type="ECO:0000256" key="1">
    <source>
        <dbReference type="SAM" id="MobiDB-lite"/>
    </source>
</evidence>
<keyword evidence="3" id="KW-1185">Reference proteome</keyword>
<dbReference type="RefSeq" id="WP_311692305.1">
    <property type="nucleotide sequence ID" value="NZ_JAVRHL010000003.1"/>
</dbReference>
<reference evidence="2 3" key="1">
    <citation type="submission" date="2023-09" db="EMBL/GenBank/DDBJ databases">
        <authorList>
            <person name="Rey-Velasco X."/>
        </authorList>
    </citation>
    <scope>NUCLEOTIDE SEQUENCE [LARGE SCALE GENOMIC DNA]</scope>
    <source>
        <strain evidence="2 3">F158</strain>
    </source>
</reference>
<comment type="caution">
    <text evidence="2">The sequence shown here is derived from an EMBL/GenBank/DDBJ whole genome shotgun (WGS) entry which is preliminary data.</text>
</comment>
<gene>
    <name evidence="2" type="ORF">RM543_12970</name>
</gene>
<evidence type="ECO:0000313" key="2">
    <source>
        <dbReference type="EMBL" id="MDT0683601.1"/>
    </source>
</evidence>
<evidence type="ECO:0000313" key="3">
    <source>
        <dbReference type="Proteomes" id="UP001265259"/>
    </source>
</evidence>
<feature type="region of interest" description="Disordered" evidence="1">
    <location>
        <begin position="20"/>
        <end position="62"/>
    </location>
</feature>
<name>A0ABU3DIW3_9RHOB</name>
<protein>
    <submittedName>
        <fullName evidence="2">Uncharacterized protein</fullName>
    </submittedName>
</protein>
<dbReference type="EMBL" id="JAVRHL010000003">
    <property type="protein sequence ID" value="MDT0683601.1"/>
    <property type="molecule type" value="Genomic_DNA"/>
</dbReference>
<organism evidence="2 3">
    <name type="scientific">Tropicimonas omnivorans</name>
    <dbReference type="NCBI Taxonomy" id="3075590"/>
    <lineage>
        <taxon>Bacteria</taxon>
        <taxon>Pseudomonadati</taxon>
        <taxon>Pseudomonadota</taxon>
        <taxon>Alphaproteobacteria</taxon>
        <taxon>Rhodobacterales</taxon>
        <taxon>Roseobacteraceae</taxon>
        <taxon>Tropicimonas</taxon>
    </lineage>
</organism>